<protein>
    <submittedName>
        <fullName evidence="1">Uncharacterized protein</fullName>
    </submittedName>
</protein>
<comment type="caution">
    <text evidence="1">The sequence shown here is derived from an EMBL/GenBank/DDBJ whole genome shotgun (WGS) entry which is preliminary data.</text>
</comment>
<evidence type="ECO:0000313" key="2">
    <source>
        <dbReference type="Proteomes" id="UP001138802"/>
    </source>
</evidence>
<organism evidence="1 2">
    <name type="scientific">Thiocapsa imhoffii</name>
    <dbReference type="NCBI Taxonomy" id="382777"/>
    <lineage>
        <taxon>Bacteria</taxon>
        <taxon>Pseudomonadati</taxon>
        <taxon>Pseudomonadota</taxon>
        <taxon>Gammaproteobacteria</taxon>
        <taxon>Chromatiales</taxon>
        <taxon>Chromatiaceae</taxon>
        <taxon>Thiocapsa</taxon>
    </lineage>
</organism>
<reference evidence="1 2" key="1">
    <citation type="journal article" date="2020" name="Microorganisms">
        <title>Osmotic Adaptation and Compatible Solute Biosynthesis of Phototrophic Bacteria as Revealed from Genome Analyses.</title>
        <authorList>
            <person name="Imhoff J.F."/>
            <person name="Rahn T."/>
            <person name="Kunzel S."/>
            <person name="Keller A."/>
            <person name="Neulinger S.C."/>
        </authorList>
    </citation>
    <scope>NUCLEOTIDE SEQUENCE [LARGE SCALE GENOMIC DNA]</scope>
    <source>
        <strain evidence="1 2">DSM 21303</strain>
    </source>
</reference>
<dbReference type="EMBL" id="NRSD01000042">
    <property type="protein sequence ID" value="MBK1646850.1"/>
    <property type="molecule type" value="Genomic_DNA"/>
</dbReference>
<accession>A0A9X1BBQ0</accession>
<name>A0A9X1BBQ0_9GAMM</name>
<sequence length="64" mass="7423">MADKSVREGVIIDIDTIRNLRSISIEELEPELYGGLDRLHIVSKKRFFDCLTEQTITRLEPEYG</sequence>
<gene>
    <name evidence="1" type="ORF">CKO25_19895</name>
</gene>
<dbReference type="Proteomes" id="UP001138802">
    <property type="component" value="Unassembled WGS sequence"/>
</dbReference>
<keyword evidence="2" id="KW-1185">Reference proteome</keyword>
<dbReference type="AlphaFoldDB" id="A0A9X1BBQ0"/>
<evidence type="ECO:0000313" key="1">
    <source>
        <dbReference type="EMBL" id="MBK1646850.1"/>
    </source>
</evidence>
<proteinExistence type="predicted"/>